<keyword evidence="8 11" id="KW-0067">ATP-binding</keyword>
<dbReference type="GO" id="GO:0005524">
    <property type="term" value="F:ATP binding"/>
    <property type="evidence" value="ECO:0007669"/>
    <property type="project" value="UniProtKB-KW"/>
</dbReference>
<dbReference type="UniPathway" id="UPA00253">
    <property type="reaction ID" value="UER00332"/>
</dbReference>
<keyword evidence="5 11" id="KW-0808">Transferase</keyword>
<comment type="catalytic activity">
    <reaction evidence="10 11">
        <text>nicotinate beta-D-ribonucleotide + ATP + H(+) = deamido-NAD(+) + diphosphate</text>
        <dbReference type="Rhea" id="RHEA:22860"/>
        <dbReference type="ChEBI" id="CHEBI:15378"/>
        <dbReference type="ChEBI" id="CHEBI:30616"/>
        <dbReference type="ChEBI" id="CHEBI:33019"/>
        <dbReference type="ChEBI" id="CHEBI:57502"/>
        <dbReference type="ChEBI" id="CHEBI:58437"/>
        <dbReference type="EC" id="2.7.7.18"/>
    </reaction>
</comment>
<dbReference type="NCBIfam" id="TIGR00482">
    <property type="entry name" value="nicotinate (nicotinamide) nucleotide adenylyltransferase"/>
    <property type="match status" value="1"/>
</dbReference>
<evidence type="ECO:0000256" key="7">
    <source>
        <dbReference type="ARBA" id="ARBA00022741"/>
    </source>
</evidence>
<comment type="pathway">
    <text evidence="2 11">Cofactor biosynthesis; NAD(+) biosynthesis; deamido-NAD(+) from nicotinate D-ribonucleotide: step 1/1.</text>
</comment>
<comment type="similarity">
    <text evidence="3 11">Belongs to the NadD family.</text>
</comment>
<evidence type="ECO:0000256" key="6">
    <source>
        <dbReference type="ARBA" id="ARBA00022695"/>
    </source>
</evidence>
<gene>
    <name evidence="11" type="primary">nadD</name>
    <name evidence="13" type="ORF">HNQ55_000344</name>
</gene>
<dbReference type="Pfam" id="PF01467">
    <property type="entry name" value="CTP_transf_like"/>
    <property type="match status" value="1"/>
</dbReference>
<dbReference type="InterPro" id="IPR004821">
    <property type="entry name" value="Cyt_trans-like"/>
</dbReference>
<evidence type="ECO:0000256" key="4">
    <source>
        <dbReference type="ARBA" id="ARBA00022642"/>
    </source>
</evidence>
<evidence type="ECO:0000256" key="1">
    <source>
        <dbReference type="ARBA" id="ARBA00002324"/>
    </source>
</evidence>
<name>A0A7X0NEB3_9GAMM</name>
<dbReference type="InterPro" id="IPR014729">
    <property type="entry name" value="Rossmann-like_a/b/a_fold"/>
</dbReference>
<dbReference type="CDD" id="cd02165">
    <property type="entry name" value="NMNAT"/>
    <property type="match status" value="1"/>
</dbReference>
<dbReference type="RefSeq" id="WP_184421672.1">
    <property type="nucleotide sequence ID" value="NZ_AP027362.1"/>
</dbReference>
<keyword evidence="14" id="KW-1185">Reference proteome</keyword>
<dbReference type="EMBL" id="JACHHU010000001">
    <property type="protein sequence ID" value="MBB6541870.1"/>
    <property type="molecule type" value="Genomic_DNA"/>
</dbReference>
<dbReference type="InterPro" id="IPR005248">
    <property type="entry name" value="NadD/NMNAT"/>
</dbReference>
<comment type="function">
    <text evidence="1 11">Catalyzes the reversible adenylation of nicotinate mononucleotide (NaMN) to nicotinic acid adenine dinucleotide (NaAD).</text>
</comment>
<accession>A0A7X0NEB3</accession>
<keyword evidence="7 11" id="KW-0547">Nucleotide-binding</keyword>
<dbReference type="SUPFAM" id="SSF52374">
    <property type="entry name" value="Nucleotidylyl transferase"/>
    <property type="match status" value="1"/>
</dbReference>
<keyword evidence="6 11" id="KW-0548">Nucleotidyltransferase</keyword>
<dbReference type="NCBIfam" id="TIGR00125">
    <property type="entry name" value="cyt_tran_rel"/>
    <property type="match status" value="1"/>
</dbReference>
<evidence type="ECO:0000256" key="2">
    <source>
        <dbReference type="ARBA" id="ARBA00005019"/>
    </source>
</evidence>
<dbReference type="GO" id="GO:0004515">
    <property type="term" value="F:nicotinate-nucleotide adenylyltransferase activity"/>
    <property type="evidence" value="ECO:0007669"/>
    <property type="project" value="UniProtKB-UniRule"/>
</dbReference>
<dbReference type="PANTHER" id="PTHR39321">
    <property type="entry name" value="NICOTINATE-NUCLEOTIDE ADENYLYLTRANSFERASE-RELATED"/>
    <property type="match status" value="1"/>
</dbReference>
<keyword evidence="9 11" id="KW-0520">NAD</keyword>
<comment type="caution">
    <text evidence="13">The sequence shown here is derived from an EMBL/GenBank/DDBJ whole genome shotgun (WGS) entry which is preliminary data.</text>
</comment>
<keyword evidence="4 11" id="KW-0662">Pyridine nucleotide biosynthesis</keyword>
<dbReference type="Proteomes" id="UP000537141">
    <property type="component" value="Unassembled WGS sequence"/>
</dbReference>
<evidence type="ECO:0000256" key="11">
    <source>
        <dbReference type="HAMAP-Rule" id="MF_00244"/>
    </source>
</evidence>
<dbReference type="Gene3D" id="3.40.50.620">
    <property type="entry name" value="HUPs"/>
    <property type="match status" value="1"/>
</dbReference>
<dbReference type="EC" id="2.7.7.18" evidence="11"/>
<evidence type="ECO:0000313" key="14">
    <source>
        <dbReference type="Proteomes" id="UP000537141"/>
    </source>
</evidence>
<evidence type="ECO:0000313" key="13">
    <source>
        <dbReference type="EMBL" id="MBB6541870.1"/>
    </source>
</evidence>
<organism evidence="13 14">
    <name type="scientific">Thalassotalea piscium</name>
    <dbReference type="NCBI Taxonomy" id="1230533"/>
    <lineage>
        <taxon>Bacteria</taxon>
        <taxon>Pseudomonadati</taxon>
        <taxon>Pseudomonadota</taxon>
        <taxon>Gammaproteobacteria</taxon>
        <taxon>Alteromonadales</taxon>
        <taxon>Colwelliaceae</taxon>
        <taxon>Thalassotalea</taxon>
    </lineage>
</organism>
<dbReference type="NCBIfam" id="NF000839">
    <property type="entry name" value="PRK00071.1-1"/>
    <property type="match status" value="1"/>
</dbReference>
<protein>
    <recommendedName>
        <fullName evidence="11">Probable nicotinate-nucleotide adenylyltransferase</fullName>
        <ecNumber evidence="11">2.7.7.18</ecNumber>
    </recommendedName>
    <alternativeName>
        <fullName evidence="11">Deamido-NAD(+) diphosphorylase</fullName>
    </alternativeName>
    <alternativeName>
        <fullName evidence="11">Deamido-NAD(+) pyrophosphorylase</fullName>
    </alternativeName>
    <alternativeName>
        <fullName evidence="11">Nicotinate mononucleotide adenylyltransferase</fullName>
        <shortName evidence="11">NaMN adenylyltransferase</shortName>
    </alternativeName>
</protein>
<sequence>MGSKGISINTHEIGVFGGTFDPIHNGHIQSVTEGARHLNLTKVLLLPAHIPPHKSNVIASSKHRLAMAEMVCQHHPLFTCDDRELQRQAPSYTIDTLIEISECYPKNTLYLFIGMDSFINFTTWYRWQDILKQCHLIVSARPNYVITDINQETQQLLSQSQVNTPSMLKKHKAGKIYLFEQSDFLVSSTEIRHQLQQTNERLDNIPDYIAQYIKAHKLYQLT</sequence>
<evidence type="ECO:0000256" key="8">
    <source>
        <dbReference type="ARBA" id="ARBA00022840"/>
    </source>
</evidence>
<dbReference type="GO" id="GO:0009435">
    <property type="term" value="P:NAD+ biosynthetic process"/>
    <property type="evidence" value="ECO:0007669"/>
    <property type="project" value="UniProtKB-UniRule"/>
</dbReference>
<feature type="domain" description="Cytidyltransferase-like" evidence="12">
    <location>
        <begin position="15"/>
        <end position="193"/>
    </location>
</feature>
<evidence type="ECO:0000259" key="12">
    <source>
        <dbReference type="Pfam" id="PF01467"/>
    </source>
</evidence>
<dbReference type="PANTHER" id="PTHR39321:SF3">
    <property type="entry name" value="PHOSPHOPANTETHEINE ADENYLYLTRANSFERASE"/>
    <property type="match status" value="1"/>
</dbReference>
<evidence type="ECO:0000256" key="10">
    <source>
        <dbReference type="ARBA" id="ARBA00048721"/>
    </source>
</evidence>
<dbReference type="AlphaFoldDB" id="A0A7X0NEB3"/>
<dbReference type="NCBIfam" id="NF000840">
    <property type="entry name" value="PRK00071.1-3"/>
    <property type="match status" value="1"/>
</dbReference>
<proteinExistence type="inferred from homology"/>
<evidence type="ECO:0000256" key="3">
    <source>
        <dbReference type="ARBA" id="ARBA00009014"/>
    </source>
</evidence>
<evidence type="ECO:0000256" key="9">
    <source>
        <dbReference type="ARBA" id="ARBA00023027"/>
    </source>
</evidence>
<reference evidence="13 14" key="1">
    <citation type="submission" date="2020-08" db="EMBL/GenBank/DDBJ databases">
        <title>Genomic Encyclopedia of Type Strains, Phase IV (KMG-IV): sequencing the most valuable type-strain genomes for metagenomic binning, comparative biology and taxonomic classification.</title>
        <authorList>
            <person name="Goeker M."/>
        </authorList>
    </citation>
    <scope>NUCLEOTIDE SEQUENCE [LARGE SCALE GENOMIC DNA]</scope>
    <source>
        <strain evidence="13 14">DSM 26287</strain>
    </source>
</reference>
<evidence type="ECO:0000256" key="5">
    <source>
        <dbReference type="ARBA" id="ARBA00022679"/>
    </source>
</evidence>
<dbReference type="HAMAP" id="MF_00244">
    <property type="entry name" value="NaMN_adenylyltr"/>
    <property type="match status" value="1"/>
</dbReference>